<name>A0A2N6M962_9CYAN</name>
<sequence length="40" mass="4617">MRSRTQAWALGLLGIVTVALSIYLFFVMAIYLFFPVQNKH</sequence>
<protein>
    <submittedName>
        <fullName evidence="2">Potassium-transporting ATPase subunit F</fullName>
    </submittedName>
</protein>
<dbReference type="GO" id="GO:0008556">
    <property type="term" value="F:P-type potassium transmembrane transporter activity"/>
    <property type="evidence" value="ECO:0007669"/>
    <property type="project" value="InterPro"/>
</dbReference>
<gene>
    <name evidence="2" type="ORF">CEN41_13230</name>
</gene>
<feature type="transmembrane region" description="Helical" evidence="1">
    <location>
        <begin position="7"/>
        <end position="34"/>
    </location>
</feature>
<dbReference type="Pfam" id="PF09604">
    <property type="entry name" value="Potass_KdpF"/>
    <property type="match status" value="1"/>
</dbReference>
<dbReference type="GO" id="GO:0005886">
    <property type="term" value="C:plasma membrane"/>
    <property type="evidence" value="ECO:0007669"/>
    <property type="project" value="InterPro"/>
</dbReference>
<accession>A0A2N6M962</accession>
<comment type="caution">
    <text evidence="2">The sequence shown here is derived from an EMBL/GenBank/DDBJ whole genome shotgun (WGS) entry which is preliminary data.</text>
</comment>
<evidence type="ECO:0000313" key="3">
    <source>
        <dbReference type="Proteomes" id="UP000234966"/>
    </source>
</evidence>
<keyword evidence="1" id="KW-0812">Transmembrane</keyword>
<organism evidence="2 3">
    <name type="scientific">Fischerella thermalis CCMEE 5330</name>
    <dbReference type="NCBI Taxonomy" id="2019670"/>
    <lineage>
        <taxon>Bacteria</taxon>
        <taxon>Bacillati</taxon>
        <taxon>Cyanobacteriota</taxon>
        <taxon>Cyanophyceae</taxon>
        <taxon>Nostocales</taxon>
        <taxon>Hapalosiphonaceae</taxon>
        <taxon>Fischerella</taxon>
    </lineage>
</organism>
<keyword evidence="1" id="KW-1133">Transmembrane helix</keyword>
<evidence type="ECO:0000313" key="2">
    <source>
        <dbReference type="EMBL" id="PMB43334.1"/>
    </source>
</evidence>
<dbReference type="Proteomes" id="UP000234966">
    <property type="component" value="Unassembled WGS sequence"/>
</dbReference>
<dbReference type="AlphaFoldDB" id="A0A2N6M962"/>
<dbReference type="EMBL" id="NMQI01000298">
    <property type="protein sequence ID" value="PMB43334.1"/>
    <property type="molecule type" value="Genomic_DNA"/>
</dbReference>
<keyword evidence="1" id="KW-0472">Membrane</keyword>
<evidence type="ECO:0000256" key="1">
    <source>
        <dbReference type="SAM" id="Phobius"/>
    </source>
</evidence>
<dbReference type="InterPro" id="IPR011726">
    <property type="entry name" value="KdpF"/>
</dbReference>
<proteinExistence type="predicted"/>
<reference evidence="2 3" key="1">
    <citation type="submission" date="2017-07" db="EMBL/GenBank/DDBJ databases">
        <title>Genomes of Fischerella (Mastigocladus) sp. strains.</title>
        <authorList>
            <person name="Miller S.R."/>
        </authorList>
    </citation>
    <scope>NUCLEOTIDE SEQUENCE [LARGE SCALE GENOMIC DNA]</scope>
    <source>
        <strain evidence="2 3">CCMEE 5330</strain>
    </source>
</reference>